<dbReference type="EMBL" id="PNBA02000011">
    <property type="protein sequence ID" value="KAG6407071.1"/>
    <property type="molecule type" value="Genomic_DNA"/>
</dbReference>
<accession>A0A8X8X868</accession>
<dbReference type="PANTHER" id="PTHR14614">
    <property type="entry name" value="HEPATOCELLULAR CARCINOMA-ASSOCIATED ANTIGEN"/>
    <property type="match status" value="1"/>
</dbReference>
<reference evidence="1" key="2">
    <citation type="submission" date="2020-08" db="EMBL/GenBank/DDBJ databases">
        <title>Plant Genome Project.</title>
        <authorList>
            <person name="Zhang R.-G."/>
        </authorList>
    </citation>
    <scope>NUCLEOTIDE SEQUENCE</scope>
    <source>
        <strain evidence="1">Huo1</strain>
        <tissue evidence="1">Leaf</tissue>
    </source>
</reference>
<name>A0A8X8X868_SALSN</name>
<protein>
    <submittedName>
        <fullName evidence="1">Uncharacterized protein</fullName>
    </submittedName>
</protein>
<evidence type="ECO:0000313" key="2">
    <source>
        <dbReference type="Proteomes" id="UP000298416"/>
    </source>
</evidence>
<proteinExistence type="predicted"/>
<comment type="caution">
    <text evidence="1">The sequence shown here is derived from an EMBL/GenBank/DDBJ whole genome shotgun (WGS) entry which is preliminary data.</text>
</comment>
<gene>
    <name evidence="1" type="ORF">SASPL_130053</name>
</gene>
<dbReference type="Pfam" id="PF10294">
    <property type="entry name" value="Methyltransf_16"/>
    <property type="match status" value="1"/>
</dbReference>
<organism evidence="1">
    <name type="scientific">Salvia splendens</name>
    <name type="common">Scarlet sage</name>
    <dbReference type="NCBI Taxonomy" id="180675"/>
    <lineage>
        <taxon>Eukaryota</taxon>
        <taxon>Viridiplantae</taxon>
        <taxon>Streptophyta</taxon>
        <taxon>Embryophyta</taxon>
        <taxon>Tracheophyta</taxon>
        <taxon>Spermatophyta</taxon>
        <taxon>Magnoliopsida</taxon>
        <taxon>eudicotyledons</taxon>
        <taxon>Gunneridae</taxon>
        <taxon>Pentapetalae</taxon>
        <taxon>asterids</taxon>
        <taxon>lamiids</taxon>
        <taxon>Lamiales</taxon>
        <taxon>Lamiaceae</taxon>
        <taxon>Nepetoideae</taxon>
        <taxon>Mentheae</taxon>
        <taxon>Salviinae</taxon>
        <taxon>Salvia</taxon>
        <taxon>Salvia subgen. Calosphace</taxon>
        <taxon>core Calosphace</taxon>
    </lineage>
</organism>
<keyword evidence="2" id="KW-1185">Reference proteome</keyword>
<dbReference type="InterPro" id="IPR019410">
    <property type="entry name" value="Methyltransf_16"/>
</dbReference>
<reference evidence="1" key="1">
    <citation type="submission" date="2018-01" db="EMBL/GenBank/DDBJ databases">
        <authorList>
            <person name="Mao J.F."/>
        </authorList>
    </citation>
    <scope>NUCLEOTIDE SEQUENCE</scope>
    <source>
        <strain evidence="1">Huo1</strain>
        <tissue evidence="1">Leaf</tissue>
    </source>
</reference>
<dbReference type="AlphaFoldDB" id="A0A8X8X868"/>
<evidence type="ECO:0000313" key="1">
    <source>
        <dbReference type="EMBL" id="KAG6407071.1"/>
    </source>
</evidence>
<sequence length="316" mass="35832">MKFTDSPVIELSVHDTRLSFQQDNGSMHVGTSVWPCSLVLVKFAERWSPLTYAAAENPYAALLNFAGRRGIELGAGCGVSAMGLYALGLRDVVVTDIAPVMPALRHNLKRNKPALKKALKTAQLYWGNEEQTNSLKPPFDFVVATDVVYLEETVAPLIGAMERLVADDGVVLLGYQLRSPEAHEMFWEMCRGVFEVEKIPHEHLHPDYAYEEADVYVYAKSCGLISYTLFRAKGNHLSQRARKRHIFVLSFESGLAATLCRARDEHLSQKARNRTISVWSYRLVKKRWSNWYNEDVLVLPTELGFIVRSRLSWLEI</sequence>
<dbReference type="SUPFAM" id="SSF53335">
    <property type="entry name" value="S-adenosyl-L-methionine-dependent methyltransferases"/>
    <property type="match status" value="1"/>
</dbReference>
<dbReference type="Proteomes" id="UP000298416">
    <property type="component" value="Unassembled WGS sequence"/>
</dbReference>
<dbReference type="CDD" id="cd02440">
    <property type="entry name" value="AdoMet_MTases"/>
    <property type="match status" value="1"/>
</dbReference>
<dbReference type="InterPro" id="IPR029063">
    <property type="entry name" value="SAM-dependent_MTases_sf"/>
</dbReference>
<dbReference type="Gene3D" id="3.40.50.150">
    <property type="entry name" value="Vaccinia Virus protein VP39"/>
    <property type="match status" value="1"/>
</dbReference>
<dbReference type="PANTHER" id="PTHR14614:SF7">
    <property type="entry name" value="OS05G0564100 PROTEIN"/>
    <property type="match status" value="1"/>
</dbReference>